<sequence>MTLEVDVEEDDTFKDLKWRIKDKFWIRSIDQLHIDRPPRIPRKLPTDETQPPYLPVYETQRIYDHTRISEFNAQAWSTHDMILDVKHHMPKEMCIFVETPDEEILTLKVKDNWTVSLVKRSIHDIEGPKHCHRLLTFREKPLMRYHRLLEYDLEDGSRLKLVEPELGKMQIFVKTLPGKTITLKLKGKFTVVELKRMIQDKEGIPPDQQRLILNGKQLENCYTLADYGVKNKETLQLVLQLRGC</sequence>
<dbReference type="PANTHER" id="PTHR10666">
    <property type="entry name" value="UBIQUITIN"/>
    <property type="match status" value="1"/>
</dbReference>
<dbReference type="Pfam" id="PF00240">
    <property type="entry name" value="ubiquitin"/>
    <property type="match status" value="2"/>
</dbReference>
<dbReference type="AlphaFoldDB" id="A0A2A2JIB0"/>
<keyword evidence="3" id="KW-1185">Reference proteome</keyword>
<dbReference type="OrthoDB" id="428577at2759"/>
<dbReference type="EMBL" id="LIAE01010418">
    <property type="protein sequence ID" value="PAV61341.1"/>
    <property type="molecule type" value="Genomic_DNA"/>
</dbReference>
<dbReference type="PRINTS" id="PR00348">
    <property type="entry name" value="UBIQUITIN"/>
</dbReference>
<comment type="caution">
    <text evidence="2">The sequence shown here is derived from an EMBL/GenBank/DDBJ whole genome shotgun (WGS) entry which is preliminary data.</text>
</comment>
<dbReference type="SMART" id="SM00213">
    <property type="entry name" value="UBQ"/>
    <property type="match status" value="2"/>
</dbReference>
<name>A0A2A2JIB0_9BILA</name>
<accession>A0A2A2JIB0</accession>
<proteinExistence type="predicted"/>
<protein>
    <recommendedName>
        <fullName evidence="1">Ubiquitin-like domain-containing protein</fullName>
    </recommendedName>
</protein>
<dbReference type="Proteomes" id="UP000218231">
    <property type="component" value="Unassembled WGS sequence"/>
</dbReference>
<evidence type="ECO:0000259" key="1">
    <source>
        <dbReference type="PROSITE" id="PS50053"/>
    </source>
</evidence>
<reference evidence="2 3" key="1">
    <citation type="journal article" date="2017" name="Curr. Biol.">
        <title>Genome architecture and evolution of a unichromosomal asexual nematode.</title>
        <authorList>
            <person name="Fradin H."/>
            <person name="Zegar C."/>
            <person name="Gutwein M."/>
            <person name="Lucas J."/>
            <person name="Kovtun M."/>
            <person name="Corcoran D."/>
            <person name="Baugh L.R."/>
            <person name="Kiontke K."/>
            <person name="Gunsalus K."/>
            <person name="Fitch D.H."/>
            <person name="Piano F."/>
        </authorList>
    </citation>
    <scope>NUCLEOTIDE SEQUENCE [LARGE SCALE GENOMIC DNA]</scope>
    <source>
        <strain evidence="2">PF1309</strain>
    </source>
</reference>
<gene>
    <name evidence="2" type="ORF">WR25_18192</name>
</gene>
<evidence type="ECO:0000313" key="3">
    <source>
        <dbReference type="Proteomes" id="UP000218231"/>
    </source>
</evidence>
<dbReference type="InterPro" id="IPR029071">
    <property type="entry name" value="Ubiquitin-like_domsf"/>
</dbReference>
<dbReference type="InterPro" id="IPR000626">
    <property type="entry name" value="Ubiquitin-like_dom"/>
</dbReference>
<dbReference type="InterPro" id="IPR050158">
    <property type="entry name" value="Ubiquitin_ubiquitin-like"/>
</dbReference>
<dbReference type="STRING" id="2018661.A0A2A2JIB0"/>
<feature type="domain" description="Ubiquitin-like" evidence="1">
    <location>
        <begin position="93"/>
        <end position="168"/>
    </location>
</feature>
<dbReference type="FunFam" id="3.10.20.90:FF:000222">
    <property type="entry name" value="Polyubiquitin 5"/>
    <property type="match status" value="1"/>
</dbReference>
<dbReference type="PROSITE" id="PS50053">
    <property type="entry name" value="UBIQUITIN_2"/>
    <property type="match status" value="2"/>
</dbReference>
<evidence type="ECO:0000313" key="2">
    <source>
        <dbReference type="EMBL" id="PAV61341.1"/>
    </source>
</evidence>
<feature type="domain" description="Ubiquitin-like" evidence="1">
    <location>
        <begin position="169"/>
        <end position="244"/>
    </location>
</feature>
<dbReference type="SUPFAM" id="SSF54236">
    <property type="entry name" value="Ubiquitin-like"/>
    <property type="match status" value="2"/>
</dbReference>
<organism evidence="2 3">
    <name type="scientific">Diploscapter pachys</name>
    <dbReference type="NCBI Taxonomy" id="2018661"/>
    <lineage>
        <taxon>Eukaryota</taxon>
        <taxon>Metazoa</taxon>
        <taxon>Ecdysozoa</taxon>
        <taxon>Nematoda</taxon>
        <taxon>Chromadorea</taxon>
        <taxon>Rhabditida</taxon>
        <taxon>Rhabditina</taxon>
        <taxon>Rhabditomorpha</taxon>
        <taxon>Rhabditoidea</taxon>
        <taxon>Rhabditidae</taxon>
        <taxon>Diploscapter</taxon>
    </lineage>
</organism>
<dbReference type="Gene3D" id="3.10.20.90">
    <property type="entry name" value="Phosphatidylinositol 3-kinase Catalytic Subunit, Chain A, domain 1"/>
    <property type="match status" value="2"/>
</dbReference>
<dbReference type="InterPro" id="IPR019956">
    <property type="entry name" value="Ubiquitin_dom"/>
</dbReference>